<organism evidence="2 3">
    <name type="scientific">Streptomyces nigrescens</name>
    <dbReference type="NCBI Taxonomy" id="1920"/>
    <lineage>
        <taxon>Bacteria</taxon>
        <taxon>Bacillati</taxon>
        <taxon>Actinomycetota</taxon>
        <taxon>Actinomycetes</taxon>
        <taxon>Kitasatosporales</taxon>
        <taxon>Streptomycetaceae</taxon>
        <taxon>Streptomyces</taxon>
    </lineage>
</organism>
<proteinExistence type="predicted"/>
<name>A0ABM7ZWN8_STRNI</name>
<protein>
    <recommendedName>
        <fullName evidence="4">Integral membrane protein</fullName>
    </recommendedName>
</protein>
<evidence type="ECO:0000256" key="1">
    <source>
        <dbReference type="SAM" id="Phobius"/>
    </source>
</evidence>
<dbReference type="EMBL" id="AP026073">
    <property type="protein sequence ID" value="BDM70782.1"/>
    <property type="molecule type" value="Genomic_DNA"/>
</dbReference>
<gene>
    <name evidence="2" type="ORF">HEK616_42690</name>
</gene>
<feature type="transmembrane region" description="Helical" evidence="1">
    <location>
        <begin position="73"/>
        <end position="96"/>
    </location>
</feature>
<evidence type="ECO:0000313" key="3">
    <source>
        <dbReference type="Proteomes" id="UP001059597"/>
    </source>
</evidence>
<keyword evidence="1" id="KW-0812">Transmembrane</keyword>
<feature type="transmembrane region" description="Helical" evidence="1">
    <location>
        <begin position="42"/>
        <end position="61"/>
    </location>
</feature>
<accession>A0ABM7ZWN8</accession>
<sequence>MPALILPNVSEMGRRTAPVAAAQTRRPDTAVDRHWRADARRALRYPLAFVGLIMMLDWGAGSLTLPRAGLWTGLGVAILAVFLPSRVTAGDGWLAVRGLMGERRVRTDALITVRRCGVIASDLVLRDAHGGWLELDPHVLETNPLLWHLLDAGARRSLERGTLRHGGQVLQALAERIDGQEARAVFRASGLR</sequence>
<reference evidence="2" key="1">
    <citation type="submission" date="2022-06" db="EMBL/GenBank/DDBJ databases">
        <title>Complete genome sequence of Streptomyces nigrescens HEK616.</title>
        <authorList>
            <person name="Asamizu S."/>
            <person name="Onaka H."/>
        </authorList>
    </citation>
    <scope>NUCLEOTIDE SEQUENCE</scope>
    <source>
        <strain evidence="2">HEK616</strain>
    </source>
</reference>
<dbReference type="Proteomes" id="UP001059597">
    <property type="component" value="Chromosome"/>
</dbReference>
<keyword evidence="1" id="KW-1133">Transmembrane helix</keyword>
<evidence type="ECO:0000313" key="2">
    <source>
        <dbReference type="EMBL" id="BDM70782.1"/>
    </source>
</evidence>
<keyword evidence="1" id="KW-0472">Membrane</keyword>
<keyword evidence="3" id="KW-1185">Reference proteome</keyword>
<evidence type="ECO:0008006" key="4">
    <source>
        <dbReference type="Google" id="ProtNLM"/>
    </source>
</evidence>